<dbReference type="GO" id="GO:0005886">
    <property type="term" value="C:plasma membrane"/>
    <property type="evidence" value="ECO:0007669"/>
    <property type="project" value="UniProtKB-SubCell"/>
</dbReference>
<dbReference type="PANTHER" id="PTHR36964:SF1">
    <property type="entry name" value="PROTEIN-METHIONINE-SULFOXIDE REDUCTASE HEME-BINDING SUBUNIT MSRQ"/>
    <property type="match status" value="1"/>
</dbReference>
<keyword evidence="8" id="KW-1003">Cell membrane</keyword>
<sequence>MAKTRFKITPRHIFWLKVVIHLVSLGFLALLVLQTLSGGLGADPIQGISHFTGKAALNTLMITLIISPLARHFKQGMLVRVRRLVGLYSFFWALLHMMGYMVLDLNLNLALLVSEIVERPYLTLGAISWLILFALAVTSTQAIQRKMGPRWQQLHNWVYLAVLLAPIHYYWSVKSGIIEPAIYITCVVGILALRHQTFRRWLQIIPLPRRATEKGNS</sequence>
<evidence type="ECO:0000313" key="10">
    <source>
        <dbReference type="EMBL" id="PSW16899.1"/>
    </source>
</evidence>
<dbReference type="InterPro" id="IPR022837">
    <property type="entry name" value="MsrQ-like"/>
</dbReference>
<evidence type="ECO:0000256" key="6">
    <source>
        <dbReference type="ARBA" id="ARBA00023004"/>
    </source>
</evidence>
<feature type="transmembrane region" description="Helical" evidence="8">
    <location>
        <begin position="123"/>
        <end position="142"/>
    </location>
</feature>
<proteinExistence type="inferred from homology"/>
<accession>A0A2T3NN37</accession>
<evidence type="ECO:0000256" key="8">
    <source>
        <dbReference type="HAMAP-Rule" id="MF_01207"/>
    </source>
</evidence>
<keyword evidence="5 8" id="KW-1133">Transmembrane helix</keyword>
<name>A0A2T3NN37_9GAMM</name>
<comment type="caution">
    <text evidence="10">The sequence shown here is derived from an EMBL/GenBank/DDBJ whole genome shotgun (WGS) entry which is preliminary data.</text>
</comment>
<comment type="cofactor">
    <cofactor evidence="8">
        <name>heme b</name>
        <dbReference type="ChEBI" id="CHEBI:60344"/>
    </cofactor>
    <text evidence="8">Binds 1 heme b (iron(II)-protoporphyrin IX) group per subunit.</text>
</comment>
<comment type="cofactor">
    <cofactor evidence="8">
        <name>FMN</name>
        <dbReference type="ChEBI" id="CHEBI:58210"/>
    </cofactor>
    <text evidence="8">Binds 1 FMN per subunit.</text>
</comment>
<evidence type="ECO:0000256" key="7">
    <source>
        <dbReference type="ARBA" id="ARBA00023136"/>
    </source>
</evidence>
<evidence type="ECO:0000256" key="2">
    <source>
        <dbReference type="ARBA" id="ARBA00022448"/>
    </source>
</evidence>
<dbReference type="InterPro" id="IPR013130">
    <property type="entry name" value="Fe3_Rdtase_TM_dom"/>
</dbReference>
<keyword evidence="3 8" id="KW-0349">Heme</keyword>
<dbReference type="GO" id="GO:0046872">
    <property type="term" value="F:metal ion binding"/>
    <property type="evidence" value="ECO:0007669"/>
    <property type="project" value="UniProtKB-KW"/>
</dbReference>
<dbReference type="NCBIfam" id="NF003831">
    <property type="entry name" value="PRK05419.1-2"/>
    <property type="match status" value="1"/>
</dbReference>
<dbReference type="Pfam" id="PF01794">
    <property type="entry name" value="Ferric_reduct"/>
    <property type="match status" value="1"/>
</dbReference>
<feature type="transmembrane region" description="Helical" evidence="8">
    <location>
        <begin position="177"/>
        <end position="193"/>
    </location>
</feature>
<dbReference type="Proteomes" id="UP000241771">
    <property type="component" value="Unassembled WGS sequence"/>
</dbReference>
<reference evidence="10 11" key="1">
    <citation type="submission" date="2018-01" db="EMBL/GenBank/DDBJ databases">
        <title>Whole genome sequencing of Histamine producing bacteria.</title>
        <authorList>
            <person name="Butler K."/>
        </authorList>
    </citation>
    <scope>NUCLEOTIDE SEQUENCE [LARGE SCALE GENOMIC DNA]</scope>
    <source>
        <strain evidence="10 11">DSM 100436</strain>
    </source>
</reference>
<dbReference type="HAMAP" id="MF_01207">
    <property type="entry name" value="MsrQ"/>
    <property type="match status" value="1"/>
</dbReference>
<feature type="transmembrane region" description="Helical" evidence="8">
    <location>
        <begin position="154"/>
        <end position="171"/>
    </location>
</feature>
<evidence type="ECO:0000256" key="4">
    <source>
        <dbReference type="ARBA" id="ARBA00022692"/>
    </source>
</evidence>
<dbReference type="GO" id="GO:0030091">
    <property type="term" value="P:protein repair"/>
    <property type="evidence" value="ECO:0007669"/>
    <property type="project" value="UniProtKB-UniRule"/>
</dbReference>
<evidence type="ECO:0000256" key="5">
    <source>
        <dbReference type="ARBA" id="ARBA00022989"/>
    </source>
</evidence>
<keyword evidence="8" id="KW-0285">Flavoprotein</keyword>
<comment type="subunit">
    <text evidence="8">Heterodimer of a catalytic subunit (MsrP) and a heme-binding subunit (MsrQ).</text>
</comment>
<organism evidence="10 11">
    <name type="scientific">Photobacterium sanctipauli</name>
    <dbReference type="NCBI Taxonomy" id="1342794"/>
    <lineage>
        <taxon>Bacteria</taxon>
        <taxon>Pseudomonadati</taxon>
        <taxon>Pseudomonadota</taxon>
        <taxon>Gammaproteobacteria</taxon>
        <taxon>Vibrionales</taxon>
        <taxon>Vibrionaceae</taxon>
        <taxon>Photobacterium</taxon>
    </lineage>
</organism>
<dbReference type="GO" id="GO:0020037">
    <property type="term" value="F:heme binding"/>
    <property type="evidence" value="ECO:0007669"/>
    <property type="project" value="UniProtKB-UniRule"/>
</dbReference>
<keyword evidence="2 8" id="KW-0813">Transport</keyword>
<feature type="domain" description="Ferric oxidoreductase" evidence="9">
    <location>
        <begin position="53"/>
        <end position="165"/>
    </location>
</feature>
<dbReference type="RefSeq" id="WP_036822293.1">
    <property type="nucleotide sequence ID" value="NZ_JGVO01000389.1"/>
</dbReference>
<feature type="transmembrane region" description="Helical" evidence="8">
    <location>
        <begin position="12"/>
        <end position="35"/>
    </location>
</feature>
<comment type="function">
    <text evidence="8">Part of the MsrPQ system that repairs oxidized periplasmic proteins containing methionine sulfoxide residues (Met-O), using respiratory chain electrons. Thus protects these proteins from oxidative-stress damage caused by reactive species of oxygen and chlorine generated by the host defense mechanisms. MsrPQ is essential for the maintenance of envelope integrity under bleach stress, rescuing a wide series of structurally unrelated periplasmic proteins from methionine oxidation. MsrQ provides electrons for reduction to the reductase catalytic subunit MsrP, using the quinone pool of the respiratory chain.</text>
</comment>
<dbReference type="GO" id="GO:0010181">
    <property type="term" value="F:FMN binding"/>
    <property type="evidence" value="ECO:0007669"/>
    <property type="project" value="UniProtKB-UniRule"/>
</dbReference>
<comment type="similarity">
    <text evidence="8">Belongs to the MsrQ family.</text>
</comment>
<dbReference type="AlphaFoldDB" id="A0A2T3NN37"/>
<keyword evidence="7 8" id="KW-0472">Membrane</keyword>
<keyword evidence="8" id="KW-0249">Electron transport</keyword>
<feature type="transmembrane region" description="Helical" evidence="8">
    <location>
        <begin position="55"/>
        <end position="73"/>
    </location>
</feature>
<dbReference type="GO" id="GO:0016679">
    <property type="term" value="F:oxidoreductase activity, acting on diphenols and related substances as donors"/>
    <property type="evidence" value="ECO:0007669"/>
    <property type="project" value="TreeGrafter"/>
</dbReference>
<gene>
    <name evidence="8" type="primary">msrQ</name>
    <name evidence="10" type="ORF">C9I98_20350</name>
</gene>
<dbReference type="PANTHER" id="PTHR36964">
    <property type="entry name" value="PROTEIN-METHIONINE-SULFOXIDE REDUCTASE HEME-BINDING SUBUNIT MSRQ"/>
    <property type="match status" value="1"/>
</dbReference>
<evidence type="ECO:0000256" key="3">
    <source>
        <dbReference type="ARBA" id="ARBA00022617"/>
    </source>
</evidence>
<evidence type="ECO:0000313" key="11">
    <source>
        <dbReference type="Proteomes" id="UP000241771"/>
    </source>
</evidence>
<evidence type="ECO:0000256" key="1">
    <source>
        <dbReference type="ARBA" id="ARBA00004141"/>
    </source>
</evidence>
<dbReference type="OrthoDB" id="9788328at2"/>
<dbReference type="GO" id="GO:0009055">
    <property type="term" value="F:electron transfer activity"/>
    <property type="evidence" value="ECO:0007669"/>
    <property type="project" value="UniProtKB-UniRule"/>
</dbReference>
<dbReference type="EMBL" id="PYMA01000016">
    <property type="protein sequence ID" value="PSW16899.1"/>
    <property type="molecule type" value="Genomic_DNA"/>
</dbReference>
<feature type="transmembrane region" description="Helical" evidence="8">
    <location>
        <begin position="85"/>
        <end position="103"/>
    </location>
</feature>
<evidence type="ECO:0000259" key="9">
    <source>
        <dbReference type="Pfam" id="PF01794"/>
    </source>
</evidence>
<keyword evidence="8" id="KW-0479">Metal-binding</keyword>
<keyword evidence="11" id="KW-1185">Reference proteome</keyword>
<keyword evidence="6 8" id="KW-0408">Iron</keyword>
<keyword evidence="8" id="KW-0288">FMN</keyword>
<keyword evidence="4 8" id="KW-0812">Transmembrane</keyword>
<protein>
    <recommendedName>
        <fullName evidence="8">Protein-methionine-sulfoxide reductase heme-binding subunit MsrQ</fullName>
    </recommendedName>
    <alternativeName>
        <fullName evidence="8">Flavocytochrome MsrQ</fullName>
    </alternativeName>
</protein>
<comment type="subcellular location">
    <subcellularLocation>
        <location evidence="8">Cell membrane</location>
        <topology evidence="8">Multi-pass membrane protein</topology>
    </subcellularLocation>
    <subcellularLocation>
        <location evidence="1">Membrane</location>
        <topology evidence="1">Multi-pass membrane protein</topology>
    </subcellularLocation>
</comment>